<reference evidence="2 3" key="1">
    <citation type="submission" date="2016-07" db="EMBL/GenBank/DDBJ databases">
        <title>Pervasive Adenine N6-methylation of Active Genes in Fungi.</title>
        <authorList>
            <consortium name="DOE Joint Genome Institute"/>
            <person name="Mondo S.J."/>
            <person name="Dannebaum R.O."/>
            <person name="Kuo R.C."/>
            <person name="Labutti K."/>
            <person name="Haridas S."/>
            <person name="Kuo A."/>
            <person name="Salamov A."/>
            <person name="Ahrendt S.R."/>
            <person name="Lipzen A."/>
            <person name="Sullivan W."/>
            <person name="Andreopoulos W.B."/>
            <person name="Clum A."/>
            <person name="Lindquist E."/>
            <person name="Daum C."/>
            <person name="Ramamoorthy G.K."/>
            <person name="Gryganskyi A."/>
            <person name="Culley D."/>
            <person name="Magnuson J.K."/>
            <person name="James T.Y."/>
            <person name="O'Malley M.A."/>
            <person name="Stajich J.E."/>
            <person name="Spatafora J.W."/>
            <person name="Visel A."/>
            <person name="Grigoriev I.V."/>
        </authorList>
    </citation>
    <scope>NUCLEOTIDE SEQUENCE [LARGE SCALE GENOMIC DNA]</scope>
    <source>
        <strain evidence="2 3">NRRL 1336</strain>
    </source>
</reference>
<proteinExistence type="predicted"/>
<comment type="caution">
    <text evidence="2">The sequence shown here is derived from an EMBL/GenBank/DDBJ whole genome shotgun (WGS) entry which is preliminary data.</text>
</comment>
<name>A0A1X2I5E8_9FUNG</name>
<keyword evidence="3" id="KW-1185">Reference proteome</keyword>
<sequence>MYGGHEFDIFGNSNITILSNDDDDQWESIRHADSTFTNPSTTNHDSQISSSPCWTNKITKTSRADHRHHYHSIETNAGKRKSHQDGQSAFGMVEKTNKRCCSAAAVAAAAAAASETNTNATSLDTNTHHSRPSVLRTHFFLHTTPSGAPVDLFKPRVDTSNCFCTQHTIYS</sequence>
<dbReference type="Proteomes" id="UP000193560">
    <property type="component" value="Unassembled WGS sequence"/>
</dbReference>
<evidence type="ECO:0000313" key="3">
    <source>
        <dbReference type="Proteomes" id="UP000193560"/>
    </source>
</evidence>
<dbReference type="OrthoDB" id="10612657at2759"/>
<dbReference type="EMBL" id="MCGE01000026">
    <property type="protein sequence ID" value="ORZ09784.1"/>
    <property type="molecule type" value="Genomic_DNA"/>
</dbReference>
<feature type="region of interest" description="Disordered" evidence="1">
    <location>
        <begin position="62"/>
        <end position="86"/>
    </location>
</feature>
<evidence type="ECO:0000256" key="1">
    <source>
        <dbReference type="SAM" id="MobiDB-lite"/>
    </source>
</evidence>
<gene>
    <name evidence="2" type="ORF">BCR42DRAFT_441354</name>
</gene>
<protein>
    <submittedName>
        <fullName evidence="2">Uncharacterized protein</fullName>
    </submittedName>
</protein>
<organism evidence="2 3">
    <name type="scientific">Absidia repens</name>
    <dbReference type="NCBI Taxonomy" id="90262"/>
    <lineage>
        <taxon>Eukaryota</taxon>
        <taxon>Fungi</taxon>
        <taxon>Fungi incertae sedis</taxon>
        <taxon>Mucoromycota</taxon>
        <taxon>Mucoromycotina</taxon>
        <taxon>Mucoromycetes</taxon>
        <taxon>Mucorales</taxon>
        <taxon>Cunninghamellaceae</taxon>
        <taxon>Absidia</taxon>
    </lineage>
</organism>
<evidence type="ECO:0000313" key="2">
    <source>
        <dbReference type="EMBL" id="ORZ09784.1"/>
    </source>
</evidence>
<dbReference type="AlphaFoldDB" id="A0A1X2I5E8"/>
<accession>A0A1X2I5E8</accession>